<keyword evidence="3" id="KW-1185">Reference proteome</keyword>
<protein>
    <submittedName>
        <fullName evidence="2">Uncharacterized protein</fullName>
    </submittedName>
</protein>
<gene>
    <name evidence="2" type="ORF">THIARS_50326</name>
</gene>
<dbReference type="AlphaFoldDB" id="A0A238D1D3"/>
<reference evidence="2 3" key="1">
    <citation type="submission" date="2016-06" db="EMBL/GenBank/DDBJ databases">
        <authorList>
            <person name="Kjaerup R.B."/>
            <person name="Dalgaard T.S."/>
            <person name="Juul-Madsen H.R."/>
        </authorList>
    </citation>
    <scope>NUCLEOTIDE SEQUENCE [LARGE SCALE GENOMIC DNA]</scope>
    <source>
        <strain evidence="2 3">DSM 16361</strain>
    </source>
</reference>
<proteinExistence type="predicted"/>
<dbReference type="Proteomes" id="UP000214566">
    <property type="component" value="Unassembled WGS sequence"/>
</dbReference>
<dbReference type="EMBL" id="FLMQ01000045">
    <property type="protein sequence ID" value="SBP87078.1"/>
    <property type="molecule type" value="Genomic_DNA"/>
</dbReference>
<evidence type="ECO:0000256" key="1">
    <source>
        <dbReference type="SAM" id="MobiDB-lite"/>
    </source>
</evidence>
<sequence>MTKGRDTQGLIFALTQNQPLRAMPD</sequence>
<accession>A0A238D1D3</accession>
<evidence type="ECO:0000313" key="2">
    <source>
        <dbReference type="EMBL" id="SBP87078.1"/>
    </source>
</evidence>
<name>A0A238D1D3_THIDL</name>
<organism evidence="2 3">
    <name type="scientific">Thiomonas delicata</name>
    <name type="common">Thiomonas cuprina</name>
    <dbReference type="NCBI Taxonomy" id="364030"/>
    <lineage>
        <taxon>Bacteria</taxon>
        <taxon>Pseudomonadati</taxon>
        <taxon>Pseudomonadota</taxon>
        <taxon>Betaproteobacteria</taxon>
        <taxon>Burkholderiales</taxon>
        <taxon>Thiomonas</taxon>
    </lineage>
</organism>
<evidence type="ECO:0000313" key="3">
    <source>
        <dbReference type="Proteomes" id="UP000214566"/>
    </source>
</evidence>
<feature type="region of interest" description="Disordered" evidence="1">
    <location>
        <begin position="1"/>
        <end position="25"/>
    </location>
</feature>